<dbReference type="GO" id="GO:0000730">
    <property type="term" value="P:DNA recombinase assembly"/>
    <property type="evidence" value="ECO:0007669"/>
    <property type="project" value="InterPro"/>
</dbReference>
<keyword evidence="9" id="KW-1185">Reference proteome</keyword>
<evidence type="ECO:0000313" key="8">
    <source>
        <dbReference type="EMBL" id="KAK1770984.1"/>
    </source>
</evidence>
<feature type="compositionally biased region" description="Pro residues" evidence="7">
    <location>
        <begin position="347"/>
        <end position="356"/>
    </location>
</feature>
<evidence type="ECO:0000256" key="2">
    <source>
        <dbReference type="ARBA" id="ARBA00022763"/>
    </source>
</evidence>
<feature type="compositionally biased region" description="Low complexity" evidence="7">
    <location>
        <begin position="527"/>
        <end position="549"/>
    </location>
</feature>
<evidence type="ECO:0000256" key="1">
    <source>
        <dbReference type="ARBA" id="ARBA00006638"/>
    </source>
</evidence>
<dbReference type="GO" id="GO:0005634">
    <property type="term" value="C:nucleus"/>
    <property type="evidence" value="ECO:0007669"/>
    <property type="project" value="InterPro"/>
</dbReference>
<dbReference type="InterPro" id="IPR007232">
    <property type="entry name" value="Rad52_Rad59_Rad22"/>
</dbReference>
<feature type="compositionally biased region" description="Polar residues" evidence="7">
    <location>
        <begin position="331"/>
        <end position="342"/>
    </location>
</feature>
<dbReference type="GO" id="GO:0045002">
    <property type="term" value="P:double-strand break repair via single-strand annealing"/>
    <property type="evidence" value="ECO:0007669"/>
    <property type="project" value="InterPro"/>
</dbReference>
<keyword evidence="4" id="KW-0233">DNA recombination</keyword>
<evidence type="ECO:0000313" key="9">
    <source>
        <dbReference type="Proteomes" id="UP001244011"/>
    </source>
</evidence>
<feature type="region of interest" description="Disordered" evidence="7">
    <location>
        <begin position="394"/>
        <end position="565"/>
    </location>
</feature>
<dbReference type="InterPro" id="IPR004585">
    <property type="entry name" value="DNA_recomb/repair_Rad52"/>
</dbReference>
<dbReference type="AlphaFoldDB" id="A0AAJ0FQ91"/>
<comment type="similarity">
    <text evidence="1">Belongs to the RAD52 family.</text>
</comment>
<dbReference type="RefSeq" id="XP_060287197.1">
    <property type="nucleotide sequence ID" value="XM_060429648.1"/>
</dbReference>
<feature type="compositionally biased region" description="Polar residues" evidence="7">
    <location>
        <begin position="304"/>
        <end position="315"/>
    </location>
</feature>
<dbReference type="EMBL" id="MU838999">
    <property type="protein sequence ID" value="KAK1770984.1"/>
    <property type="molecule type" value="Genomic_DNA"/>
</dbReference>
<dbReference type="GO" id="GO:0006312">
    <property type="term" value="P:mitotic recombination"/>
    <property type="evidence" value="ECO:0007669"/>
    <property type="project" value="TreeGrafter"/>
</dbReference>
<dbReference type="InterPro" id="IPR041247">
    <property type="entry name" value="Rad52_fam"/>
</dbReference>
<evidence type="ECO:0000256" key="5">
    <source>
        <dbReference type="ARBA" id="ARBA00023204"/>
    </source>
</evidence>
<dbReference type="Pfam" id="PF04098">
    <property type="entry name" value="Rad52_Rad22"/>
    <property type="match status" value="1"/>
</dbReference>
<dbReference type="Proteomes" id="UP001244011">
    <property type="component" value="Unassembled WGS sequence"/>
</dbReference>
<dbReference type="Gene3D" id="3.30.390.80">
    <property type="entry name" value="DNA repair protein Rad52/59/22"/>
    <property type="match status" value="1"/>
</dbReference>
<keyword evidence="3" id="KW-0238">DNA-binding</keyword>
<dbReference type="FunFam" id="3.30.390.80:FF:000001">
    <property type="entry name" value="DNA repair protein RAD52 homolog"/>
    <property type="match status" value="1"/>
</dbReference>
<gene>
    <name evidence="8" type="ORF">QBC33DRAFT_555479</name>
</gene>
<dbReference type="InterPro" id="IPR042525">
    <property type="entry name" value="Rad52_Rad59_Rad22_sf"/>
</dbReference>
<accession>A0AAJ0FQ91</accession>
<protein>
    <recommendedName>
        <fullName evidence="6">RAD52 homolog</fullName>
    </recommendedName>
</protein>
<dbReference type="PANTHER" id="PTHR12132">
    <property type="entry name" value="DNA REPAIR AND RECOMBINATION PROTEIN RAD52, RAD59"/>
    <property type="match status" value="1"/>
</dbReference>
<feature type="compositionally biased region" description="Polar residues" evidence="7">
    <location>
        <begin position="248"/>
        <end position="268"/>
    </location>
</feature>
<reference evidence="8" key="1">
    <citation type="submission" date="2023-06" db="EMBL/GenBank/DDBJ databases">
        <title>Genome-scale phylogeny and comparative genomics of the fungal order Sordariales.</title>
        <authorList>
            <consortium name="Lawrence Berkeley National Laboratory"/>
            <person name="Hensen N."/>
            <person name="Bonometti L."/>
            <person name="Westerberg I."/>
            <person name="Brannstrom I.O."/>
            <person name="Guillou S."/>
            <person name="Cros-Aarteil S."/>
            <person name="Calhoun S."/>
            <person name="Haridas S."/>
            <person name="Kuo A."/>
            <person name="Mondo S."/>
            <person name="Pangilinan J."/>
            <person name="Riley R."/>
            <person name="Labutti K."/>
            <person name="Andreopoulos B."/>
            <person name="Lipzen A."/>
            <person name="Chen C."/>
            <person name="Yanf M."/>
            <person name="Daum C."/>
            <person name="Ng V."/>
            <person name="Clum A."/>
            <person name="Steindorff A."/>
            <person name="Ohm R."/>
            <person name="Martin F."/>
            <person name="Silar P."/>
            <person name="Natvig D."/>
            <person name="Lalanne C."/>
            <person name="Gautier V."/>
            <person name="Ament-Velasquez S.L."/>
            <person name="Kruys A."/>
            <person name="Hutchinson M.I."/>
            <person name="Powell A.J."/>
            <person name="Barry K."/>
            <person name="Miller A.N."/>
            <person name="Grigoriev I.V."/>
            <person name="Debuchy R."/>
            <person name="Gladieux P."/>
            <person name="Thoren M.H."/>
            <person name="Johannesson H."/>
        </authorList>
    </citation>
    <scope>NUCLEOTIDE SEQUENCE</scope>
    <source>
        <strain evidence="8">8032-3</strain>
    </source>
</reference>
<dbReference type="SUPFAM" id="SSF54768">
    <property type="entry name" value="dsRNA-binding domain-like"/>
    <property type="match status" value="1"/>
</dbReference>
<name>A0AAJ0FQ91_9PEZI</name>
<feature type="compositionally biased region" description="Low complexity" evidence="7">
    <location>
        <begin position="316"/>
        <end position="330"/>
    </location>
</feature>
<comment type="caution">
    <text evidence="8">The sequence shown here is derived from an EMBL/GenBank/DDBJ whole genome shotgun (WGS) entry which is preliminary data.</text>
</comment>
<evidence type="ECO:0000256" key="6">
    <source>
        <dbReference type="ARBA" id="ARBA00077224"/>
    </source>
</evidence>
<dbReference type="PANTHER" id="PTHR12132:SF1">
    <property type="entry name" value="DNA REPAIR PROTEIN RAD52 HOMOLOG"/>
    <property type="match status" value="1"/>
</dbReference>
<feature type="compositionally biased region" description="Low complexity" evidence="7">
    <location>
        <begin position="426"/>
        <end position="449"/>
    </location>
</feature>
<dbReference type="GO" id="GO:0003697">
    <property type="term" value="F:single-stranded DNA binding"/>
    <property type="evidence" value="ECO:0007669"/>
    <property type="project" value="UniProtKB-ARBA"/>
</dbReference>
<feature type="compositionally biased region" description="Low complexity" evidence="7">
    <location>
        <begin position="287"/>
        <end position="301"/>
    </location>
</feature>
<organism evidence="8 9">
    <name type="scientific">Phialemonium atrogriseum</name>
    <dbReference type="NCBI Taxonomy" id="1093897"/>
    <lineage>
        <taxon>Eukaryota</taxon>
        <taxon>Fungi</taxon>
        <taxon>Dikarya</taxon>
        <taxon>Ascomycota</taxon>
        <taxon>Pezizomycotina</taxon>
        <taxon>Sordariomycetes</taxon>
        <taxon>Sordariomycetidae</taxon>
        <taxon>Cephalothecales</taxon>
        <taxon>Cephalothecaceae</taxon>
        <taxon>Phialemonium</taxon>
    </lineage>
</organism>
<proteinExistence type="inferred from homology"/>
<keyword evidence="5" id="KW-0234">DNA repair</keyword>
<evidence type="ECO:0000256" key="3">
    <source>
        <dbReference type="ARBA" id="ARBA00023125"/>
    </source>
</evidence>
<dbReference type="GeneID" id="85312835"/>
<evidence type="ECO:0000256" key="7">
    <source>
        <dbReference type="SAM" id="MobiDB-lite"/>
    </source>
</evidence>
<sequence>MPHPGEQHVSIANPFEEPKRRISEYTAQEVSILQNRLEKQLGPEYISARAGPSGQKVHYIAAEKCIALANEVFGFNGWSSSIQNIQVDFVDENPQTMKISLGLSVIVRVTLRDGTFHEDIGYGHIENCKGKAAAFEKAKKEGTTDALKRTLRNFGNVLGNCIYDKTYLAKVTKMKVEPTKFNETGLHRHADFIKKEQAEAARIEALKADADVSQAKSSDSFEDIFGEFDEVDFCVTEDDHPDEITLANSVQTSSNEKTPNQQAVNAPSMQPPSRPLARSVSAGSTYNRQPQTPNQPTPRGQFSGGQNQPGHSGSRPQQQQFQQNRPQPHQNGNYTSHGPNQNGHPHQTPPKPPGPSVPGAGGGEVVGFFSARAVSQLPEESLNSGQVVPQAGQIFNPRAESPSIRKTPGIDHTKSKPVARNGQHVAPSSTQSGGSTAAGPATGAAPTAGAGAGAGMVGCASGPAPPQPAAGRGNVINPQLDHARRIGAPGGGPGSPLANRGQYRPPTIIHKRQLPGEGAGPGGGPGAARAPLADVSNNNKNNPGQAAGAGAMGPGGPDAKRQKMA</sequence>
<evidence type="ECO:0000256" key="4">
    <source>
        <dbReference type="ARBA" id="ARBA00023172"/>
    </source>
</evidence>
<keyword evidence="2" id="KW-0227">DNA damage</keyword>
<feature type="compositionally biased region" description="Gly residues" evidence="7">
    <location>
        <begin position="517"/>
        <end position="526"/>
    </location>
</feature>
<dbReference type="NCBIfam" id="TIGR00607">
    <property type="entry name" value="rad52"/>
    <property type="match status" value="1"/>
</dbReference>
<feature type="region of interest" description="Disordered" evidence="7">
    <location>
        <begin position="248"/>
        <end position="364"/>
    </location>
</feature>